<reference evidence="2" key="1">
    <citation type="submission" date="2021-06" db="EMBL/GenBank/DDBJ databases">
        <title>Identification of Pseudomonas cichorii causing bacterial leaf black spot of flue-cured tobacco, a new disease in China.</title>
        <authorList>
            <person name="Lu C.-H."/>
        </authorList>
    </citation>
    <scope>NUCLEOTIDE SEQUENCE [LARGE SCALE GENOMIC DNA]</scope>
    <source>
        <strain evidence="2">LJ2</strain>
    </source>
</reference>
<name>A0ABX8HXP4_9PSED</name>
<evidence type="ECO:0000313" key="2">
    <source>
        <dbReference type="Proteomes" id="UP000683401"/>
    </source>
</evidence>
<dbReference type="RefSeq" id="WP_216705801.1">
    <property type="nucleotide sequence ID" value="NZ_CP076668.1"/>
</dbReference>
<keyword evidence="2" id="KW-1185">Reference proteome</keyword>
<organism evidence="1 2">
    <name type="scientific">Pseudomonas lijiangensis</name>
    <dbReference type="NCBI Taxonomy" id="2995658"/>
    <lineage>
        <taxon>Bacteria</taxon>
        <taxon>Pseudomonadati</taxon>
        <taxon>Pseudomonadota</taxon>
        <taxon>Gammaproteobacteria</taxon>
        <taxon>Pseudomonadales</taxon>
        <taxon>Pseudomonadaceae</taxon>
        <taxon>Pseudomonas</taxon>
    </lineage>
</organism>
<sequence length="110" mass="12543">MIGVTELKAHHKLTNKALDIHRQWIDLNANELLPLAVALKGLALSVIDLSGSDWDRRSKLQNHLCWLITRLQQNDKESCKSDIDDLIYIDLPALGAQLMRLFESARQISR</sequence>
<accession>A0ABX8HXP4</accession>
<gene>
    <name evidence="1" type="ORF">KQP88_11965</name>
</gene>
<evidence type="ECO:0000313" key="1">
    <source>
        <dbReference type="EMBL" id="QWU85431.1"/>
    </source>
</evidence>
<dbReference type="EMBL" id="CP076668">
    <property type="protein sequence ID" value="QWU85431.1"/>
    <property type="molecule type" value="Genomic_DNA"/>
</dbReference>
<protein>
    <submittedName>
        <fullName evidence="1">Uncharacterized protein</fullName>
    </submittedName>
</protein>
<proteinExistence type="predicted"/>
<dbReference type="Proteomes" id="UP000683401">
    <property type="component" value="Chromosome"/>
</dbReference>